<evidence type="ECO:0000313" key="3">
    <source>
        <dbReference type="Proteomes" id="UP001372834"/>
    </source>
</evidence>
<evidence type="ECO:0000313" key="2">
    <source>
        <dbReference type="EMBL" id="KAK6617373.1"/>
    </source>
</evidence>
<protein>
    <submittedName>
        <fullName evidence="2">Uncharacterized protein</fullName>
    </submittedName>
</protein>
<proteinExistence type="predicted"/>
<sequence>MVLLRFRKGMNSDAHVEVGFADGLIVQEHFIPREIPPPTVEAQAPRLTWNKRFCLSEVRPAAGASEKETPKELARSGNDQIKTLQGLNRHLKQITW</sequence>
<feature type="region of interest" description="Disordered" evidence="1">
    <location>
        <begin position="60"/>
        <end position="80"/>
    </location>
</feature>
<name>A0AAN8NVH0_POLSC</name>
<accession>A0AAN8NVH0</accession>
<dbReference type="EMBL" id="JAWJWE010000044">
    <property type="protein sequence ID" value="KAK6617373.1"/>
    <property type="molecule type" value="Genomic_DNA"/>
</dbReference>
<evidence type="ECO:0000256" key="1">
    <source>
        <dbReference type="SAM" id="MobiDB-lite"/>
    </source>
</evidence>
<gene>
    <name evidence="2" type="ORF">RUM43_014382</name>
</gene>
<reference evidence="2 3" key="1">
    <citation type="submission" date="2023-10" db="EMBL/GenBank/DDBJ databases">
        <title>Genomes of two closely related lineages of the louse Polyplax serrata with different host specificities.</title>
        <authorList>
            <person name="Martinu J."/>
            <person name="Tarabai H."/>
            <person name="Stefka J."/>
            <person name="Hypsa V."/>
        </authorList>
    </citation>
    <scope>NUCLEOTIDE SEQUENCE [LARGE SCALE GENOMIC DNA]</scope>
    <source>
        <strain evidence="2">HR10_N</strain>
    </source>
</reference>
<dbReference type="Proteomes" id="UP001372834">
    <property type="component" value="Unassembled WGS sequence"/>
</dbReference>
<dbReference type="AlphaFoldDB" id="A0AAN8NVH0"/>
<organism evidence="2 3">
    <name type="scientific">Polyplax serrata</name>
    <name type="common">Common mouse louse</name>
    <dbReference type="NCBI Taxonomy" id="468196"/>
    <lineage>
        <taxon>Eukaryota</taxon>
        <taxon>Metazoa</taxon>
        <taxon>Ecdysozoa</taxon>
        <taxon>Arthropoda</taxon>
        <taxon>Hexapoda</taxon>
        <taxon>Insecta</taxon>
        <taxon>Pterygota</taxon>
        <taxon>Neoptera</taxon>
        <taxon>Paraneoptera</taxon>
        <taxon>Psocodea</taxon>
        <taxon>Troctomorpha</taxon>
        <taxon>Phthiraptera</taxon>
        <taxon>Anoplura</taxon>
        <taxon>Polyplacidae</taxon>
        <taxon>Polyplax</taxon>
    </lineage>
</organism>
<feature type="compositionally biased region" description="Basic and acidic residues" evidence="1">
    <location>
        <begin position="65"/>
        <end position="74"/>
    </location>
</feature>
<comment type="caution">
    <text evidence="2">The sequence shown here is derived from an EMBL/GenBank/DDBJ whole genome shotgun (WGS) entry which is preliminary data.</text>
</comment>